<dbReference type="EMBL" id="CP003098">
    <property type="protein sequence ID" value="AET32546.1"/>
    <property type="molecule type" value="Genomic_DNA"/>
</dbReference>
<keyword evidence="2" id="KW-0408">Iron</keyword>
<keyword evidence="3" id="KW-0411">Iron-sulfur</keyword>
<dbReference type="Pfam" id="PF04055">
    <property type="entry name" value="Radical_SAM"/>
    <property type="match status" value="1"/>
</dbReference>
<dbReference type="AlphaFoldDB" id="G7VCC6"/>
<name>G7VCC6_9CREN</name>
<dbReference type="KEGG" id="pyr:P186_1113"/>
<dbReference type="GO" id="GO:0046872">
    <property type="term" value="F:metal ion binding"/>
    <property type="evidence" value="ECO:0007669"/>
    <property type="project" value="UniProtKB-KW"/>
</dbReference>
<dbReference type="SFLD" id="SFLDS00029">
    <property type="entry name" value="Radical_SAM"/>
    <property type="match status" value="1"/>
</dbReference>
<evidence type="ECO:0000256" key="1">
    <source>
        <dbReference type="ARBA" id="ARBA00022723"/>
    </source>
</evidence>
<evidence type="ECO:0000259" key="4">
    <source>
        <dbReference type="Pfam" id="PF04055"/>
    </source>
</evidence>
<dbReference type="InterPro" id="IPR007197">
    <property type="entry name" value="rSAM"/>
</dbReference>
<dbReference type="GO" id="GO:0051536">
    <property type="term" value="F:iron-sulfur cluster binding"/>
    <property type="evidence" value="ECO:0007669"/>
    <property type="project" value="UniProtKB-KW"/>
</dbReference>
<keyword evidence="6" id="KW-1185">Reference proteome</keyword>
<gene>
    <name evidence="5" type="ORF">P186_1113</name>
</gene>
<dbReference type="BioCyc" id="PSP1104324:GJSN-1085-MONOMER"/>
<dbReference type="Gene3D" id="3.80.30.30">
    <property type="match status" value="1"/>
</dbReference>
<dbReference type="STRING" id="1104324.P186_1113"/>
<dbReference type="Proteomes" id="UP000005867">
    <property type="component" value="Chromosome"/>
</dbReference>
<reference evidence="5 6" key="1">
    <citation type="journal article" date="2012" name="J. Bacteriol.">
        <title>Complete genome sequence of strain 1860, a crenarchaeon of the genus pyrobaculum able to grow with various electron acceptors.</title>
        <authorList>
            <person name="Mardanov A.V."/>
            <person name="Gumerov V.M."/>
            <person name="Slobodkina G.B."/>
            <person name="Beletsky A.V."/>
            <person name="Bonch-Osmolovskaya E.A."/>
            <person name="Ravin N.V."/>
            <person name="Skryabin K.G."/>
        </authorList>
    </citation>
    <scope>NUCLEOTIDE SEQUENCE [LARGE SCALE GENOMIC DNA]</scope>
    <source>
        <strain evidence="5 6">1860</strain>
    </source>
</reference>
<dbReference type="CDD" id="cd01335">
    <property type="entry name" value="Radical_SAM"/>
    <property type="match status" value="1"/>
</dbReference>
<dbReference type="GO" id="GO:0003824">
    <property type="term" value="F:catalytic activity"/>
    <property type="evidence" value="ECO:0007669"/>
    <property type="project" value="InterPro"/>
</dbReference>
<dbReference type="PANTHER" id="PTHR43432:SF6">
    <property type="entry name" value="RADICAL SAM CORE DOMAIN-CONTAINING PROTEIN"/>
    <property type="match status" value="1"/>
</dbReference>
<dbReference type="HOGENOM" id="CLU_015525_2_2_2"/>
<evidence type="ECO:0000256" key="2">
    <source>
        <dbReference type="ARBA" id="ARBA00023004"/>
    </source>
</evidence>
<proteinExistence type="predicted"/>
<dbReference type="InterPro" id="IPR058240">
    <property type="entry name" value="rSAM_sf"/>
</dbReference>
<dbReference type="SUPFAM" id="SSF102114">
    <property type="entry name" value="Radical SAM enzymes"/>
    <property type="match status" value="1"/>
</dbReference>
<evidence type="ECO:0000256" key="3">
    <source>
        <dbReference type="ARBA" id="ARBA00023014"/>
    </source>
</evidence>
<feature type="domain" description="Radical SAM core" evidence="4">
    <location>
        <begin position="28"/>
        <end position="191"/>
    </location>
</feature>
<sequence>MGAVKIYEVRVRRALAPSALPEYDYSLNPYLGCLHGCLYCYAMDMTRGPPGAMWGRVVYVKVNLLEVLRREAARLKPGVVGMSTITDPYQPPEARYRLARGALEILAEAGFHISIQTKSGLVVRDLDLLARYRHRVDVGVTITTMRDKARILEPLAAHPLARIRAVEKIAAAGVKTWVFLGPVIPGFNDDPSDLREVVEAAHAAGAEVVYDRYRPRPRADATLASTWRKVEATQQWWARTKKTIEQICAEVGARCLDVEKEWRDTKKSKMGHL</sequence>
<accession>G7VCC6</accession>
<dbReference type="InterPro" id="IPR040086">
    <property type="entry name" value="MJ0683-like"/>
</dbReference>
<evidence type="ECO:0000313" key="6">
    <source>
        <dbReference type="Proteomes" id="UP000005867"/>
    </source>
</evidence>
<keyword evidence="1" id="KW-0479">Metal-binding</keyword>
<dbReference type="PANTHER" id="PTHR43432">
    <property type="entry name" value="SLR0285 PROTEIN"/>
    <property type="match status" value="1"/>
</dbReference>
<protein>
    <submittedName>
        <fullName evidence="5">Radical SAM domain protein</fullName>
    </submittedName>
</protein>
<evidence type="ECO:0000313" key="5">
    <source>
        <dbReference type="EMBL" id="AET32546.1"/>
    </source>
</evidence>
<dbReference type="eggNOG" id="arCOG01290">
    <property type="taxonomic scope" value="Archaea"/>
</dbReference>
<organism evidence="5 6">
    <name type="scientific">Pyrobaculum ferrireducens</name>
    <dbReference type="NCBI Taxonomy" id="1104324"/>
    <lineage>
        <taxon>Archaea</taxon>
        <taxon>Thermoproteota</taxon>
        <taxon>Thermoprotei</taxon>
        <taxon>Thermoproteales</taxon>
        <taxon>Thermoproteaceae</taxon>
        <taxon>Pyrobaculum</taxon>
    </lineage>
</organism>
<dbReference type="SFLD" id="SFLDG01084">
    <property type="entry name" value="Uncharacterised_Radical_SAM_Su"/>
    <property type="match status" value="1"/>
</dbReference>